<name>A0A380EGF2_STAAU</name>
<dbReference type="EMBL" id="UHBY01000003">
    <property type="protein sequence ID" value="SUL33369.1"/>
    <property type="molecule type" value="Genomic_DNA"/>
</dbReference>
<dbReference type="GO" id="GO:0009380">
    <property type="term" value="C:excinuclease repair complex"/>
    <property type="evidence" value="ECO:0007669"/>
    <property type="project" value="InterPro"/>
</dbReference>
<proteinExistence type="predicted"/>
<dbReference type="InterPro" id="IPR004807">
    <property type="entry name" value="UvrB"/>
</dbReference>
<dbReference type="Gene3D" id="3.40.50.300">
    <property type="entry name" value="P-loop containing nucleotide triphosphate hydrolases"/>
    <property type="match status" value="1"/>
</dbReference>
<organism evidence="1 2">
    <name type="scientific">Staphylococcus aureus</name>
    <dbReference type="NCBI Taxonomy" id="1280"/>
    <lineage>
        <taxon>Bacteria</taxon>
        <taxon>Bacillati</taxon>
        <taxon>Bacillota</taxon>
        <taxon>Bacilli</taxon>
        <taxon>Bacillales</taxon>
        <taxon>Staphylococcaceae</taxon>
        <taxon>Staphylococcus</taxon>
    </lineage>
</organism>
<dbReference type="AlphaFoldDB" id="A0A380EGF2"/>
<accession>A0A380EGF2</accession>
<dbReference type="GO" id="GO:0005524">
    <property type="term" value="F:ATP binding"/>
    <property type="evidence" value="ECO:0007669"/>
    <property type="project" value="InterPro"/>
</dbReference>
<dbReference type="SUPFAM" id="SSF52540">
    <property type="entry name" value="P-loop containing nucleoside triphosphate hydrolases"/>
    <property type="match status" value="1"/>
</dbReference>
<dbReference type="Proteomes" id="UP000254116">
    <property type="component" value="Unassembled WGS sequence"/>
</dbReference>
<dbReference type="GO" id="GO:0003677">
    <property type="term" value="F:DNA binding"/>
    <property type="evidence" value="ECO:0007669"/>
    <property type="project" value="InterPro"/>
</dbReference>
<reference evidence="1 2" key="1">
    <citation type="submission" date="2018-06" db="EMBL/GenBank/DDBJ databases">
        <authorList>
            <consortium name="Pathogen Informatics"/>
            <person name="Doyle S."/>
        </authorList>
    </citation>
    <scope>NUCLEOTIDE SEQUENCE [LARGE SCALE GENOMIC DNA]</scope>
    <source>
        <strain evidence="1 2">NCTC10702</strain>
    </source>
</reference>
<dbReference type="PANTHER" id="PTHR24029:SF0">
    <property type="entry name" value="UVRABC SYSTEM PROTEIN B"/>
    <property type="match status" value="1"/>
</dbReference>
<dbReference type="InterPro" id="IPR027417">
    <property type="entry name" value="P-loop_NTPase"/>
</dbReference>
<evidence type="ECO:0000313" key="2">
    <source>
        <dbReference type="Proteomes" id="UP000254116"/>
    </source>
</evidence>
<dbReference type="PANTHER" id="PTHR24029">
    <property type="entry name" value="UVRABC SYSTEM PROTEIN B"/>
    <property type="match status" value="1"/>
</dbReference>
<protein>
    <submittedName>
        <fullName evidence="1">Excinuclease ABC subunit B</fullName>
    </submittedName>
</protein>
<gene>
    <name evidence="1" type="primary">uvrB_5</name>
    <name evidence="1" type="ORF">NCTC10702_01286</name>
</gene>
<dbReference type="GO" id="GO:0006289">
    <property type="term" value="P:nucleotide-excision repair"/>
    <property type="evidence" value="ECO:0007669"/>
    <property type="project" value="InterPro"/>
</dbReference>
<evidence type="ECO:0000313" key="1">
    <source>
        <dbReference type="EMBL" id="SUL33369.1"/>
    </source>
</evidence>
<sequence length="71" mass="8135">MMREMGFCSGIENYSVHLNFATTGSTPYTLLDYFGDDWLVMIDESHVTLPQVRGMYNGDRARKQVLVDHGF</sequence>
<dbReference type="GO" id="GO:0016887">
    <property type="term" value="F:ATP hydrolysis activity"/>
    <property type="evidence" value="ECO:0007669"/>
    <property type="project" value="InterPro"/>
</dbReference>